<evidence type="ECO:0000256" key="1">
    <source>
        <dbReference type="SAM" id="MobiDB-lite"/>
    </source>
</evidence>
<dbReference type="EMBL" id="JAIMJC010000004">
    <property type="protein sequence ID" value="KAH0526241.1"/>
    <property type="molecule type" value="Genomic_DNA"/>
</dbReference>
<reference evidence="2 3" key="1">
    <citation type="submission" date="2021-08" db="EMBL/GenBank/DDBJ databases">
        <title>The highly contiguous genome resource for Trichoderma semiorbis FJ059, a fungal antagonistic to plant pathogens.</title>
        <authorList>
            <person name="Liu T."/>
        </authorList>
    </citation>
    <scope>NUCLEOTIDE SEQUENCE [LARGE SCALE GENOMIC DNA]</scope>
    <source>
        <strain evidence="2 3">FJ059</strain>
    </source>
</reference>
<feature type="region of interest" description="Disordered" evidence="1">
    <location>
        <begin position="99"/>
        <end position="118"/>
    </location>
</feature>
<accession>A0A9P8HH19</accession>
<dbReference type="Proteomes" id="UP000826573">
    <property type="component" value="Unassembled WGS sequence"/>
</dbReference>
<dbReference type="AlphaFoldDB" id="A0A9P8HH19"/>
<gene>
    <name evidence="2" type="ORF">TsFJ059_009591</name>
</gene>
<name>A0A9P8HH19_9HYPO</name>
<evidence type="ECO:0000313" key="3">
    <source>
        <dbReference type="Proteomes" id="UP000826573"/>
    </source>
</evidence>
<comment type="caution">
    <text evidence="2">The sequence shown here is derived from an EMBL/GenBank/DDBJ whole genome shotgun (WGS) entry which is preliminary data.</text>
</comment>
<organism evidence="2 3">
    <name type="scientific">Trichoderma semiorbis</name>
    <dbReference type="NCBI Taxonomy" id="1491008"/>
    <lineage>
        <taxon>Eukaryota</taxon>
        <taxon>Fungi</taxon>
        <taxon>Dikarya</taxon>
        <taxon>Ascomycota</taxon>
        <taxon>Pezizomycotina</taxon>
        <taxon>Sordariomycetes</taxon>
        <taxon>Hypocreomycetidae</taxon>
        <taxon>Hypocreales</taxon>
        <taxon>Hypocreaceae</taxon>
        <taxon>Trichoderma</taxon>
    </lineage>
</organism>
<sequence length="393" mass="45035">MSRNVTIRERATTCVDLFSHAILLLAQTESSEDQNGLLDEFGRFKLWTSNIGVFADLHSSLDYRLREFDDIRDSFTRQLITTESRLQQLLDAAQQDLSKTSIKEDEDEGPGISTSTKSTTAATFQDWNNTQLLQSIHQSIDWLHRLSNLVRKASFANQHKRADKFILKDDDDNDMSDTLTDYYTKLIKREFSGLQDTLVQRLAASMLMRRRRIMYRRSQQQRWKMPQVEPKIKGLELASTKLMPTPLELSVPLKNEKVLASKPEGITTAPSRLTATTIDTNIRRRVSAPSGISKGSKAPLNEQSQLLIPSPPKGANFGEDFVCDYCCLILPSKIALNRNAWAFISLYLRRRQVRRSHRNLFVSKRMACPHEDTPPNEVVLHCQTTYTAFRIRQ</sequence>
<keyword evidence="3" id="KW-1185">Reference proteome</keyword>
<dbReference type="PANTHER" id="PTHR35391">
    <property type="entry name" value="C2H2-TYPE DOMAIN-CONTAINING PROTEIN-RELATED"/>
    <property type="match status" value="1"/>
</dbReference>
<dbReference type="PANTHER" id="PTHR35391:SF7">
    <property type="entry name" value="C2H2-TYPE DOMAIN-CONTAINING PROTEIN"/>
    <property type="match status" value="1"/>
</dbReference>
<proteinExistence type="predicted"/>
<evidence type="ECO:0000313" key="2">
    <source>
        <dbReference type="EMBL" id="KAH0526241.1"/>
    </source>
</evidence>
<protein>
    <submittedName>
        <fullName evidence="2">Uncharacterized protein</fullName>
    </submittedName>
</protein>